<feature type="transmembrane region" description="Helical" evidence="12">
    <location>
        <begin position="90"/>
        <end position="107"/>
    </location>
</feature>
<evidence type="ECO:0000256" key="8">
    <source>
        <dbReference type="ARBA" id="ARBA00022989"/>
    </source>
</evidence>
<keyword evidence="5 14" id="KW-0808">Transferase</keyword>
<keyword evidence="6 12" id="KW-0812">Transmembrane</keyword>
<evidence type="ECO:0000256" key="4">
    <source>
        <dbReference type="ARBA" id="ARBA00022676"/>
    </source>
</evidence>
<gene>
    <name evidence="15" type="ORF">STCU_05108</name>
    <name evidence="14" type="ORF">STCU_05637</name>
    <name evidence="13" type="ORF">STCU_07624</name>
</gene>
<evidence type="ECO:0000256" key="10">
    <source>
        <dbReference type="ARBA" id="ARBA00049506"/>
    </source>
</evidence>
<organism evidence="14 16">
    <name type="scientific">Strigomonas culicis</name>
    <dbReference type="NCBI Taxonomy" id="28005"/>
    <lineage>
        <taxon>Eukaryota</taxon>
        <taxon>Discoba</taxon>
        <taxon>Euglenozoa</taxon>
        <taxon>Kinetoplastea</taxon>
        <taxon>Metakinetoplastina</taxon>
        <taxon>Trypanosomatida</taxon>
        <taxon>Trypanosomatidae</taxon>
        <taxon>Strigomonadinae</taxon>
        <taxon>Strigomonas</taxon>
    </lineage>
</organism>
<feature type="region of interest" description="Disordered" evidence="11">
    <location>
        <begin position="391"/>
        <end position="442"/>
    </location>
</feature>
<dbReference type="PANTHER" id="PTHR12646:SF0">
    <property type="entry name" value="DOL-P-MAN:MAN(5)GLCNAC(2)-PP-DOL ALPHA-1,3-MANNOSYLTRANSFERASE"/>
    <property type="match status" value="1"/>
</dbReference>
<feature type="transmembrane region" description="Helical" evidence="12">
    <location>
        <begin position="62"/>
        <end position="83"/>
    </location>
</feature>
<keyword evidence="9 12" id="KW-0472">Membrane</keyword>
<evidence type="ECO:0000256" key="12">
    <source>
        <dbReference type="SAM" id="Phobius"/>
    </source>
</evidence>
<feature type="transmembrane region" description="Helical" evidence="12">
    <location>
        <begin position="7"/>
        <end position="28"/>
    </location>
</feature>
<dbReference type="EMBL" id="ATMH01007624">
    <property type="protein sequence ID" value="EPY23616.1"/>
    <property type="molecule type" value="Genomic_DNA"/>
</dbReference>
<feature type="compositionally biased region" description="Basic and acidic residues" evidence="11">
    <location>
        <begin position="406"/>
        <end position="421"/>
    </location>
</feature>
<evidence type="ECO:0000256" key="11">
    <source>
        <dbReference type="SAM" id="MobiDB-lite"/>
    </source>
</evidence>
<feature type="transmembrane region" description="Helical" evidence="12">
    <location>
        <begin position="175"/>
        <end position="202"/>
    </location>
</feature>
<dbReference type="EMBL" id="ATMH01005637">
    <property type="protein sequence ID" value="EPY27665.1"/>
    <property type="molecule type" value="Genomic_DNA"/>
</dbReference>
<accession>S9VW00</accession>
<comment type="pathway">
    <text evidence="2">Protein modification; protein glycosylation.</text>
</comment>
<evidence type="ECO:0000313" key="14">
    <source>
        <dbReference type="EMBL" id="EPY27665.1"/>
    </source>
</evidence>
<evidence type="ECO:0000256" key="7">
    <source>
        <dbReference type="ARBA" id="ARBA00022824"/>
    </source>
</evidence>
<reference evidence="14 16" key="1">
    <citation type="journal article" date="2013" name="PLoS ONE">
        <title>Predicting the Proteins of Angomonas deanei, Strigomonas culicis and Their Respective Endosymbionts Reveals New Aspects of the Trypanosomatidae Family.</title>
        <authorList>
            <person name="Motta M.C."/>
            <person name="Martins A.C."/>
            <person name="de Souza S.S."/>
            <person name="Catta-Preta C.M."/>
            <person name="Silva R."/>
            <person name="Klein C.C."/>
            <person name="de Almeida L.G."/>
            <person name="de Lima Cunha O."/>
            <person name="Ciapina L.P."/>
            <person name="Brocchi M."/>
            <person name="Colabardini A.C."/>
            <person name="de Araujo Lima B."/>
            <person name="Machado C.R."/>
            <person name="de Almeida Soares C.M."/>
            <person name="Probst C.M."/>
            <person name="de Menezes C.B."/>
            <person name="Thompson C.E."/>
            <person name="Bartholomeu D.C."/>
            <person name="Gradia D.F."/>
            <person name="Pavoni D.P."/>
            <person name="Grisard E.C."/>
            <person name="Fantinatti-Garboggini F."/>
            <person name="Marchini F.K."/>
            <person name="Rodrigues-Luiz G.F."/>
            <person name="Wagner G."/>
            <person name="Goldman G.H."/>
            <person name="Fietto J.L."/>
            <person name="Elias M.C."/>
            <person name="Goldman M.H."/>
            <person name="Sagot M.F."/>
            <person name="Pereira M."/>
            <person name="Stoco P.H."/>
            <person name="de Mendonca-Neto R.P."/>
            <person name="Teixeira S.M."/>
            <person name="Maciel T.E."/>
            <person name="de Oliveira Mendes T.A."/>
            <person name="Urmenyi T.P."/>
            <person name="de Souza W."/>
            <person name="Schenkman S."/>
            <person name="de Vasconcelos A.T."/>
        </authorList>
    </citation>
    <scope>NUCLEOTIDE SEQUENCE [LARGE SCALE GENOMIC DNA]</scope>
</reference>
<dbReference type="EMBL" id="ATMH01005108">
    <property type="protein sequence ID" value="EPY28472.1"/>
    <property type="molecule type" value="Genomic_DNA"/>
</dbReference>
<evidence type="ECO:0000313" key="15">
    <source>
        <dbReference type="EMBL" id="EPY28472.1"/>
    </source>
</evidence>
<evidence type="ECO:0000256" key="5">
    <source>
        <dbReference type="ARBA" id="ARBA00022679"/>
    </source>
</evidence>
<dbReference type="Pfam" id="PF05208">
    <property type="entry name" value="ALG3"/>
    <property type="match status" value="1"/>
</dbReference>
<dbReference type="EC" id="2.4.1.258" evidence="3"/>
<comment type="subcellular location">
    <subcellularLocation>
        <location evidence="1">Endoplasmic reticulum membrane</location>
        <topology evidence="1">Multi-pass membrane protein</topology>
    </subcellularLocation>
</comment>
<evidence type="ECO:0000256" key="3">
    <source>
        <dbReference type="ARBA" id="ARBA00011964"/>
    </source>
</evidence>
<feature type="transmembrane region" description="Helical" evidence="12">
    <location>
        <begin position="321"/>
        <end position="338"/>
    </location>
</feature>
<comment type="catalytic activity">
    <reaction evidence="10">
        <text>an alpha-D-Man-(1-&gt;2)-alpha-D-Man-(1-&gt;2)-alpha-D-Man-(1-&gt;3)-[alpha-D-Man-(1-&gt;6)]-beta-D-Man-(1-&gt;4)-beta-D-GlcNAc-(1-&gt;4)-alpha-D-GlcNAc-diphospho-di-trans,poly-cis-dolichol + a di-trans,poly-cis-dolichyl beta-D-mannosyl phosphate = an alpha-D-Man-(1-&gt;2)-alpha-D-Man-(1-&gt;2)-alpha-D-Man-(1-&gt;3)-[alpha-D-Man-(1-&gt;3)-alpha-D-Man-(1-&gt;6)]-beta-D-Man-(1-&gt;4)-beta-D-GlcNAc-(1-&gt;4)-alpha-D-GlcNAc-diphospho-di-trans,poly-cis-dolichol + a di-trans,poly-cis-dolichyl phosphate + H(+)</text>
        <dbReference type="Rhea" id="RHEA:29527"/>
        <dbReference type="Rhea" id="RHEA-COMP:19498"/>
        <dbReference type="Rhea" id="RHEA-COMP:19501"/>
        <dbReference type="Rhea" id="RHEA-COMP:19516"/>
        <dbReference type="Rhea" id="RHEA-COMP:19517"/>
        <dbReference type="ChEBI" id="CHEBI:15378"/>
        <dbReference type="ChEBI" id="CHEBI:57683"/>
        <dbReference type="ChEBI" id="CHEBI:58211"/>
        <dbReference type="ChEBI" id="CHEBI:132515"/>
        <dbReference type="ChEBI" id="CHEBI:132516"/>
        <dbReference type="EC" id="2.4.1.258"/>
    </reaction>
    <physiologicalReaction direction="left-to-right" evidence="10">
        <dbReference type="Rhea" id="RHEA:29528"/>
    </physiologicalReaction>
</comment>
<evidence type="ECO:0000256" key="9">
    <source>
        <dbReference type="ARBA" id="ARBA00023136"/>
    </source>
</evidence>
<name>S9VW00_9TRYP</name>
<keyword evidence="16" id="KW-1185">Reference proteome</keyword>
<evidence type="ECO:0000256" key="2">
    <source>
        <dbReference type="ARBA" id="ARBA00004922"/>
    </source>
</evidence>
<dbReference type="InterPro" id="IPR007873">
    <property type="entry name" value="Glycosyltransferase_ALG3"/>
</dbReference>
<evidence type="ECO:0000313" key="13">
    <source>
        <dbReference type="EMBL" id="EPY23616.1"/>
    </source>
</evidence>
<keyword evidence="4 14" id="KW-0328">Glycosyltransferase</keyword>
<dbReference type="PANTHER" id="PTHR12646">
    <property type="entry name" value="NOT56 - RELATED"/>
    <property type="match status" value="1"/>
</dbReference>
<dbReference type="AlphaFoldDB" id="S9VW00"/>
<evidence type="ECO:0000256" key="1">
    <source>
        <dbReference type="ARBA" id="ARBA00004477"/>
    </source>
</evidence>
<feature type="transmembrane region" description="Helical" evidence="12">
    <location>
        <begin position="138"/>
        <end position="154"/>
    </location>
</feature>
<protein>
    <recommendedName>
        <fullName evidence="3">dolichyl-P-Man:Man5GlcNAc2-PP-dolichol alpha-1,3-mannosyltransferase</fullName>
        <ecNumber evidence="3">2.4.1.258</ecNumber>
    </recommendedName>
</protein>
<comment type="caution">
    <text evidence="14">The sequence shown here is derived from an EMBL/GenBank/DDBJ whole genome shotgun (WGS) entry which is preliminary data.</text>
</comment>
<feature type="transmembrane region" description="Helical" evidence="12">
    <location>
        <begin position="246"/>
        <end position="267"/>
    </location>
</feature>
<proteinExistence type="predicted"/>
<sequence length="442" mass="49784">MSNGLDASSLLFFAETLLVFGVLLYVPYTEIDWKAYMDEVHGVTTPPFDLNYLHLKGDTGPLVYPGGFVWLYSGLSMLTAGGTAVESAQCLFWGLYVMLLALVFRFYRRTGVPLKVLITVFLSKRIRSVVVLRLFNDTWAIFFAYLMVAYFAFYRRFRLGCFVYSISVSIKMNTVLFAPGLLFVLFSAVSIPEVIVCFLIGLSWQLLSAAPFLCHNAPAYLEKAFELKRVFTQKWSVNYQFLPPDIFVSPVLSLALVGLTVLAWGTIAWRRWRHRRYTVSVVGAGNPARAAAEERRIGTAILLTLLESNFIGVAFSRSMHYQFIIWFIFGLPLLLHFTRMPSVLRFVVMAAIRYGFEVYPPQPRSSAAVMGGLLVAVLAVLFFGDDQKVDRSDRAALQPKPRKEKKPKEPKETKELKEKKGTKGSKGAKGPKEPAAVTKKKQ</sequence>
<evidence type="ECO:0000256" key="6">
    <source>
        <dbReference type="ARBA" id="ARBA00022692"/>
    </source>
</evidence>
<reference evidence="14" key="2">
    <citation type="submission" date="2013-03" db="EMBL/GenBank/DDBJ databases">
        <authorList>
            <person name="Motta M.C.M."/>
            <person name="Martins A.C.A."/>
            <person name="Preta C.M.C.C."/>
            <person name="Silva R."/>
            <person name="de Souza S.S."/>
            <person name="Klein C.C."/>
            <person name="de Almeida L.G.P."/>
            <person name="Cunha O.L."/>
            <person name="Colabardini A.C."/>
            <person name="Lima B.A."/>
            <person name="Machado C.R."/>
            <person name="Soares C.M.A."/>
            <person name="de Menezes C.B.A."/>
            <person name="Bartolomeu D.C."/>
            <person name="Grisard E.C."/>
            <person name="Fantinatti-Garboggini F."/>
            <person name="Rodrigues-Luiz G.F."/>
            <person name="Wagner G."/>
            <person name="Goldman G.H."/>
            <person name="Fietto J.L.R."/>
            <person name="Ciapina L.P."/>
            <person name="Brocchi M."/>
            <person name="Elias M.C."/>
            <person name="Goldman M.H.S."/>
            <person name="Sagot M.-F."/>
            <person name="Pereira M."/>
            <person name="Stoco P.H."/>
            <person name="Teixeira S.M.R."/>
            <person name="de Mendonca-Neto R.P."/>
            <person name="Maciel T.E.F."/>
            <person name="Mendes T.A.O."/>
            <person name="Urmenyi T.P."/>
            <person name="Teixeira M.M.G."/>
            <person name="de Camargo E.F.P."/>
            <person name="de Sousa W."/>
            <person name="Schenkman S."/>
            <person name="de Vasconcelos A.T.R."/>
        </authorList>
    </citation>
    <scope>NUCLEOTIDE SEQUENCE</scope>
</reference>
<feature type="transmembrane region" description="Helical" evidence="12">
    <location>
        <begin position="365"/>
        <end position="384"/>
    </location>
</feature>
<dbReference type="GO" id="GO:0052925">
    <property type="term" value="F:dol-P-Man:Man(5)GlcNAc(2)-PP-Dol alpha-1,3-mannosyltransferase activity"/>
    <property type="evidence" value="ECO:0007669"/>
    <property type="project" value="UniProtKB-EC"/>
</dbReference>
<keyword evidence="8 12" id="KW-1133">Transmembrane helix</keyword>
<evidence type="ECO:0000313" key="16">
    <source>
        <dbReference type="Proteomes" id="UP000015354"/>
    </source>
</evidence>
<dbReference type="OrthoDB" id="20028at2759"/>
<keyword evidence="7" id="KW-0256">Endoplasmic reticulum</keyword>
<dbReference type="Proteomes" id="UP000015354">
    <property type="component" value="Unassembled WGS sequence"/>
</dbReference>
<dbReference type="GO" id="GO:0005789">
    <property type="term" value="C:endoplasmic reticulum membrane"/>
    <property type="evidence" value="ECO:0007669"/>
    <property type="project" value="UniProtKB-SubCell"/>
</dbReference>